<dbReference type="OrthoDB" id="582337at2"/>
<dbReference type="EMBL" id="FNDK01000015">
    <property type="protein sequence ID" value="SDH92775.1"/>
    <property type="molecule type" value="Genomic_DNA"/>
</dbReference>
<proteinExistence type="predicted"/>
<evidence type="ECO:0000313" key="8">
    <source>
        <dbReference type="EMBL" id="SDH92775.1"/>
    </source>
</evidence>
<evidence type="ECO:0000256" key="4">
    <source>
        <dbReference type="ARBA" id="ARBA00022989"/>
    </source>
</evidence>
<organism evidence="8 9">
    <name type="scientific">Alteribacillus persepolensis</name>
    <dbReference type="NCBI Taxonomy" id="568899"/>
    <lineage>
        <taxon>Bacteria</taxon>
        <taxon>Bacillati</taxon>
        <taxon>Bacillota</taxon>
        <taxon>Bacilli</taxon>
        <taxon>Bacillales</taxon>
        <taxon>Bacillaceae</taxon>
        <taxon>Alteribacillus</taxon>
    </lineage>
</organism>
<feature type="transmembrane region" description="Helical" evidence="6">
    <location>
        <begin position="58"/>
        <end position="82"/>
    </location>
</feature>
<dbReference type="AlphaFoldDB" id="A0A1G8GEI6"/>
<gene>
    <name evidence="8" type="ORF">SAMN05192534_11557</name>
</gene>
<accession>A0A1G8GEI6</accession>
<dbReference type="InterPro" id="IPR052053">
    <property type="entry name" value="IM_YidH-like"/>
</dbReference>
<comment type="subcellular location">
    <subcellularLocation>
        <location evidence="1">Cell membrane</location>
        <topology evidence="1">Multi-pass membrane protein</topology>
    </subcellularLocation>
</comment>
<evidence type="ECO:0000256" key="1">
    <source>
        <dbReference type="ARBA" id="ARBA00004651"/>
    </source>
</evidence>
<dbReference type="InterPro" id="IPR003807">
    <property type="entry name" value="DUF202"/>
</dbReference>
<dbReference type="GO" id="GO:0005886">
    <property type="term" value="C:plasma membrane"/>
    <property type="evidence" value="ECO:0007669"/>
    <property type="project" value="UniProtKB-SubCell"/>
</dbReference>
<keyword evidence="9" id="KW-1185">Reference proteome</keyword>
<name>A0A1G8GEI6_9BACI</name>
<dbReference type="STRING" id="568899.SAMN05192534_11557"/>
<dbReference type="Pfam" id="PF02656">
    <property type="entry name" value="DUF202"/>
    <property type="match status" value="1"/>
</dbReference>
<evidence type="ECO:0000256" key="6">
    <source>
        <dbReference type="SAM" id="Phobius"/>
    </source>
</evidence>
<keyword evidence="3 6" id="KW-0812">Transmembrane</keyword>
<dbReference type="RefSeq" id="WP_091274322.1">
    <property type="nucleotide sequence ID" value="NZ_FNDK01000015.1"/>
</dbReference>
<dbReference type="Proteomes" id="UP000199163">
    <property type="component" value="Unassembled WGS sequence"/>
</dbReference>
<keyword evidence="4 6" id="KW-1133">Transmembrane helix</keyword>
<evidence type="ECO:0000256" key="2">
    <source>
        <dbReference type="ARBA" id="ARBA00022475"/>
    </source>
</evidence>
<protein>
    <submittedName>
        <fullName evidence="8">Putative membrane protein</fullName>
    </submittedName>
</protein>
<feature type="transmembrane region" description="Helical" evidence="6">
    <location>
        <begin position="24"/>
        <end position="46"/>
    </location>
</feature>
<dbReference type="PANTHER" id="PTHR34187:SF2">
    <property type="entry name" value="DUF202 DOMAIN-CONTAINING PROTEIN"/>
    <property type="match status" value="1"/>
</dbReference>
<evidence type="ECO:0000313" key="9">
    <source>
        <dbReference type="Proteomes" id="UP000199163"/>
    </source>
</evidence>
<evidence type="ECO:0000256" key="3">
    <source>
        <dbReference type="ARBA" id="ARBA00022692"/>
    </source>
</evidence>
<evidence type="ECO:0000256" key="5">
    <source>
        <dbReference type="ARBA" id="ARBA00023136"/>
    </source>
</evidence>
<keyword evidence="5 6" id="KW-0472">Membrane</keyword>
<feature type="domain" description="DUF202" evidence="7">
    <location>
        <begin position="16"/>
        <end position="86"/>
    </location>
</feature>
<evidence type="ECO:0000259" key="7">
    <source>
        <dbReference type="Pfam" id="PF02656"/>
    </source>
</evidence>
<dbReference type="PANTHER" id="PTHR34187">
    <property type="entry name" value="FGR18P"/>
    <property type="match status" value="1"/>
</dbReference>
<keyword evidence="2" id="KW-1003">Cell membrane</keyword>
<sequence>MRREQKQTVDSQYIQQHLANERTYLAWIRTSIAIMGVGFFATSLHFTTPLSGYYEEFMAILISAIAFVIGIVIISISSYIYIKNRRTINSGQYRSSNLPIIFTSILMVLLLALLLTYFLTYN</sequence>
<reference evidence="8 9" key="1">
    <citation type="submission" date="2016-10" db="EMBL/GenBank/DDBJ databases">
        <authorList>
            <person name="de Groot N.N."/>
        </authorList>
    </citation>
    <scope>NUCLEOTIDE SEQUENCE [LARGE SCALE GENOMIC DNA]</scope>
    <source>
        <strain evidence="8 9">DSM 21632</strain>
    </source>
</reference>
<feature type="transmembrane region" description="Helical" evidence="6">
    <location>
        <begin position="98"/>
        <end position="119"/>
    </location>
</feature>